<dbReference type="InterPro" id="IPR014025">
    <property type="entry name" value="Glutaredoxin_subgr"/>
</dbReference>
<dbReference type="GO" id="GO:0045454">
    <property type="term" value="P:cell redox homeostasis"/>
    <property type="evidence" value="ECO:0007669"/>
    <property type="project" value="InterPro"/>
</dbReference>
<dbReference type="PANTHER" id="PTHR45694:SF18">
    <property type="entry name" value="GLUTAREDOXIN-1-RELATED"/>
    <property type="match status" value="1"/>
</dbReference>
<keyword evidence="6 7" id="KW-0676">Redox-active center</keyword>
<name>A0A858RAI7_9PROT</name>
<comment type="similarity">
    <text evidence="2 7">Belongs to the glutaredoxin family.</text>
</comment>
<evidence type="ECO:0000256" key="1">
    <source>
        <dbReference type="ARBA" id="ARBA00002549"/>
    </source>
</evidence>
<dbReference type="FunFam" id="3.40.30.10:FF:000018">
    <property type="entry name" value="Glutaredoxin"/>
    <property type="match status" value="1"/>
</dbReference>
<evidence type="ECO:0000259" key="8">
    <source>
        <dbReference type="Pfam" id="PF00462"/>
    </source>
</evidence>
<sequence>MPKVEIYTSPWCGYCARAKRLLDAKGVAYEEIDVMAEPRRRPEMVERAGGRTSVPQVFIDGQHIGGCDDTYALDKAGKLDALLGVGA</sequence>
<dbReference type="GO" id="GO:0005737">
    <property type="term" value="C:cytoplasm"/>
    <property type="evidence" value="ECO:0007669"/>
    <property type="project" value="TreeGrafter"/>
</dbReference>
<dbReference type="InterPro" id="IPR011900">
    <property type="entry name" value="GRX_bact"/>
</dbReference>
<dbReference type="NCBIfam" id="TIGR02181">
    <property type="entry name" value="GRX_bact"/>
    <property type="match status" value="1"/>
</dbReference>
<keyword evidence="5" id="KW-1015">Disulfide bond</keyword>
<dbReference type="Gene3D" id="3.40.30.10">
    <property type="entry name" value="Glutaredoxin"/>
    <property type="match status" value="1"/>
</dbReference>
<dbReference type="AlphaFoldDB" id="A0A858RAI7"/>
<dbReference type="EMBL" id="CP051775">
    <property type="protein sequence ID" value="QJE74006.1"/>
    <property type="molecule type" value="Genomic_DNA"/>
</dbReference>
<keyword evidence="3 7" id="KW-0813">Transport</keyword>
<organism evidence="9 10">
    <name type="scientific">Aerophototrophica crusticola</name>
    <dbReference type="NCBI Taxonomy" id="1709002"/>
    <lineage>
        <taxon>Bacteria</taxon>
        <taxon>Pseudomonadati</taxon>
        <taxon>Pseudomonadota</taxon>
        <taxon>Alphaproteobacteria</taxon>
        <taxon>Rhodospirillales</taxon>
        <taxon>Rhodospirillaceae</taxon>
        <taxon>Aerophototrophica</taxon>
    </lineage>
</organism>
<evidence type="ECO:0000256" key="6">
    <source>
        <dbReference type="ARBA" id="ARBA00023284"/>
    </source>
</evidence>
<dbReference type="SUPFAM" id="SSF52833">
    <property type="entry name" value="Thioredoxin-like"/>
    <property type="match status" value="1"/>
</dbReference>
<dbReference type="PANTHER" id="PTHR45694">
    <property type="entry name" value="GLUTAREDOXIN 2"/>
    <property type="match status" value="1"/>
</dbReference>
<accession>A0A858RAI7</accession>
<dbReference type="InterPro" id="IPR002109">
    <property type="entry name" value="Glutaredoxin"/>
</dbReference>
<dbReference type="CDD" id="cd03418">
    <property type="entry name" value="GRX_GRXb_1_3_like"/>
    <property type="match status" value="1"/>
</dbReference>
<evidence type="ECO:0000256" key="4">
    <source>
        <dbReference type="ARBA" id="ARBA00022982"/>
    </source>
</evidence>
<dbReference type="GO" id="GO:0015038">
    <property type="term" value="F:glutathione disulfide oxidoreductase activity"/>
    <property type="evidence" value="ECO:0007669"/>
    <property type="project" value="UniProtKB-UniRule"/>
</dbReference>
<dbReference type="PROSITE" id="PS51354">
    <property type="entry name" value="GLUTAREDOXIN_2"/>
    <property type="match status" value="1"/>
</dbReference>
<dbReference type="Pfam" id="PF00462">
    <property type="entry name" value="Glutaredoxin"/>
    <property type="match status" value="1"/>
</dbReference>
<keyword evidence="4 7" id="KW-0249">Electron transport</keyword>
<dbReference type="InterPro" id="IPR036249">
    <property type="entry name" value="Thioredoxin-like_sf"/>
</dbReference>
<feature type="domain" description="Glutaredoxin" evidence="8">
    <location>
        <begin position="4"/>
        <end position="64"/>
    </location>
</feature>
<keyword evidence="10" id="KW-1185">Reference proteome</keyword>
<keyword evidence="7" id="KW-0963">Cytoplasm</keyword>
<protein>
    <recommendedName>
        <fullName evidence="7">Glutaredoxin</fullName>
    </recommendedName>
</protein>
<evidence type="ECO:0000313" key="10">
    <source>
        <dbReference type="Proteomes" id="UP000501891"/>
    </source>
</evidence>
<proteinExistence type="inferred from homology"/>
<evidence type="ECO:0000256" key="3">
    <source>
        <dbReference type="ARBA" id="ARBA00022448"/>
    </source>
</evidence>
<dbReference type="PRINTS" id="PR00160">
    <property type="entry name" value="GLUTAREDOXIN"/>
</dbReference>
<reference evidence="9" key="1">
    <citation type="submission" date="2020-04" db="EMBL/GenBank/DDBJ databases">
        <title>A desert anoxygenic phototrophic bacterium fixes CO2 using RubisCO under aerobic conditions.</title>
        <authorList>
            <person name="Tang K."/>
        </authorList>
    </citation>
    <scope>NUCLEOTIDE SEQUENCE [LARGE SCALE GENOMIC DNA]</scope>
    <source>
        <strain evidence="9">MIMtkB3</strain>
    </source>
</reference>
<dbReference type="GO" id="GO:0034599">
    <property type="term" value="P:cellular response to oxidative stress"/>
    <property type="evidence" value="ECO:0007669"/>
    <property type="project" value="TreeGrafter"/>
</dbReference>
<evidence type="ECO:0000256" key="7">
    <source>
        <dbReference type="RuleBase" id="RU364065"/>
    </source>
</evidence>
<dbReference type="Proteomes" id="UP000501891">
    <property type="component" value="Chromosome"/>
</dbReference>
<evidence type="ECO:0000256" key="5">
    <source>
        <dbReference type="ARBA" id="ARBA00023157"/>
    </source>
</evidence>
<evidence type="ECO:0000313" key="9">
    <source>
        <dbReference type="EMBL" id="QJE74006.1"/>
    </source>
</evidence>
<comment type="function">
    <text evidence="1 7">Has a glutathione-disulfide oxidoreductase activity in the presence of NADPH and glutathione reductase. Reduces low molecular weight disulfides and proteins.</text>
</comment>
<gene>
    <name evidence="9" type="primary">grxC</name>
    <name evidence="9" type="ORF">HHL28_13700</name>
</gene>
<evidence type="ECO:0000256" key="2">
    <source>
        <dbReference type="ARBA" id="ARBA00007787"/>
    </source>
</evidence>
<dbReference type="KEGG" id="acru:HHL28_13700"/>